<accession>A0AAV1BYJ0</accession>
<organism evidence="2 3">
    <name type="scientific">Oldenlandia corymbosa var. corymbosa</name>
    <dbReference type="NCBI Taxonomy" id="529605"/>
    <lineage>
        <taxon>Eukaryota</taxon>
        <taxon>Viridiplantae</taxon>
        <taxon>Streptophyta</taxon>
        <taxon>Embryophyta</taxon>
        <taxon>Tracheophyta</taxon>
        <taxon>Spermatophyta</taxon>
        <taxon>Magnoliopsida</taxon>
        <taxon>eudicotyledons</taxon>
        <taxon>Gunneridae</taxon>
        <taxon>Pentapetalae</taxon>
        <taxon>asterids</taxon>
        <taxon>lamiids</taxon>
        <taxon>Gentianales</taxon>
        <taxon>Rubiaceae</taxon>
        <taxon>Rubioideae</taxon>
        <taxon>Spermacoceae</taxon>
        <taxon>Hedyotis-Oldenlandia complex</taxon>
        <taxon>Oldenlandia</taxon>
    </lineage>
</organism>
<evidence type="ECO:0000313" key="2">
    <source>
        <dbReference type="EMBL" id="CAI9088439.1"/>
    </source>
</evidence>
<keyword evidence="1" id="KW-0175">Coiled coil</keyword>
<dbReference type="EMBL" id="OX459118">
    <property type="protein sequence ID" value="CAI9088439.1"/>
    <property type="molecule type" value="Genomic_DNA"/>
</dbReference>
<feature type="coiled-coil region" evidence="1">
    <location>
        <begin position="175"/>
        <end position="202"/>
    </location>
</feature>
<dbReference type="AlphaFoldDB" id="A0AAV1BYJ0"/>
<gene>
    <name evidence="2" type="ORF">OLC1_LOCUS1018</name>
</gene>
<name>A0AAV1BYJ0_OLDCO</name>
<dbReference type="Proteomes" id="UP001161247">
    <property type="component" value="Chromosome 1"/>
</dbReference>
<keyword evidence="3" id="KW-1185">Reference proteome</keyword>
<protein>
    <submittedName>
        <fullName evidence="2">OLC1v1022767C1</fullName>
    </submittedName>
</protein>
<evidence type="ECO:0000256" key="1">
    <source>
        <dbReference type="SAM" id="Coils"/>
    </source>
</evidence>
<proteinExistence type="predicted"/>
<evidence type="ECO:0000313" key="3">
    <source>
        <dbReference type="Proteomes" id="UP001161247"/>
    </source>
</evidence>
<reference evidence="2" key="1">
    <citation type="submission" date="2023-03" db="EMBL/GenBank/DDBJ databases">
        <authorList>
            <person name="Julca I."/>
        </authorList>
    </citation>
    <scope>NUCLEOTIDE SEQUENCE</scope>
</reference>
<sequence>MFILFLESPLEQGMDPMPLSSYLLEKPPIIKRKRMSELEISPNKIQKISDRCFKRLCDKILKVDGVKSEKENFEIECDFQSSSEKILNQDDDAVDTSGMKGKGSILVSHTVPEHENAGLEDRIRPHSRHEPVVEIEKGSSSMGWLECEDLDQGTKAENNNKLINSKTRNGGQCRLDALKDLLNQWEARCSNLESIVAEYKRKHGYVL</sequence>